<dbReference type="EMBL" id="JBHTKJ010000011">
    <property type="protein sequence ID" value="MFD1037806.1"/>
    <property type="molecule type" value="Genomic_DNA"/>
</dbReference>
<name>A0ABW3LHC8_9BACI</name>
<keyword evidence="2" id="KW-1185">Reference proteome</keyword>
<reference evidence="2" key="1">
    <citation type="journal article" date="2019" name="Int. J. Syst. Evol. Microbiol.">
        <title>The Global Catalogue of Microorganisms (GCM) 10K type strain sequencing project: providing services to taxonomists for standard genome sequencing and annotation.</title>
        <authorList>
            <consortium name="The Broad Institute Genomics Platform"/>
            <consortium name="The Broad Institute Genome Sequencing Center for Infectious Disease"/>
            <person name="Wu L."/>
            <person name="Ma J."/>
        </authorList>
    </citation>
    <scope>NUCLEOTIDE SEQUENCE [LARGE SCALE GENOMIC DNA]</scope>
    <source>
        <strain evidence="2">CCUG 56754</strain>
    </source>
</reference>
<sequence length="144" mass="16710">MKRLFIWTILVSVFLFPIIEVSASSIDCPDVNKLEQTSLEDKQEFLKALETIIPEMYGSDEDADKYGEWKIITATPFPKTVGVFRDDIYRRIAANYCGEDVSSKSWLARIYFPKWEGVSSSLSQGQLFLAKNEEQGWFVWFCYH</sequence>
<evidence type="ECO:0000313" key="1">
    <source>
        <dbReference type="EMBL" id="MFD1037806.1"/>
    </source>
</evidence>
<dbReference type="RefSeq" id="WP_390360206.1">
    <property type="nucleotide sequence ID" value="NZ_JBHTKJ010000011.1"/>
</dbReference>
<accession>A0ABW3LHC8</accession>
<comment type="caution">
    <text evidence="1">The sequence shown here is derived from an EMBL/GenBank/DDBJ whole genome shotgun (WGS) entry which is preliminary data.</text>
</comment>
<protein>
    <submittedName>
        <fullName evidence="1">Uncharacterized protein</fullName>
    </submittedName>
</protein>
<evidence type="ECO:0000313" key="2">
    <source>
        <dbReference type="Proteomes" id="UP001597040"/>
    </source>
</evidence>
<proteinExistence type="predicted"/>
<organism evidence="1 2">
    <name type="scientific">Virgibacillus byunsanensis</name>
    <dbReference type="NCBI Taxonomy" id="570945"/>
    <lineage>
        <taxon>Bacteria</taxon>
        <taxon>Bacillati</taxon>
        <taxon>Bacillota</taxon>
        <taxon>Bacilli</taxon>
        <taxon>Bacillales</taxon>
        <taxon>Bacillaceae</taxon>
        <taxon>Virgibacillus</taxon>
    </lineage>
</organism>
<dbReference type="Proteomes" id="UP001597040">
    <property type="component" value="Unassembled WGS sequence"/>
</dbReference>
<gene>
    <name evidence="1" type="ORF">ACFQ3N_05205</name>
</gene>